<evidence type="ECO:0000256" key="1">
    <source>
        <dbReference type="SAM" id="Phobius"/>
    </source>
</evidence>
<feature type="transmembrane region" description="Helical" evidence="1">
    <location>
        <begin position="6"/>
        <end position="25"/>
    </location>
</feature>
<keyword evidence="1" id="KW-1133">Transmembrane helix</keyword>
<dbReference type="Proteomes" id="UP001321520">
    <property type="component" value="Chromosome"/>
</dbReference>
<organism evidence="2 3">
    <name type="scientific">Microbulbifer spongiae</name>
    <dbReference type="NCBI Taxonomy" id="2944933"/>
    <lineage>
        <taxon>Bacteria</taxon>
        <taxon>Pseudomonadati</taxon>
        <taxon>Pseudomonadota</taxon>
        <taxon>Gammaproteobacteria</taxon>
        <taxon>Cellvibrionales</taxon>
        <taxon>Microbulbiferaceae</taxon>
        <taxon>Microbulbifer</taxon>
    </lineage>
</organism>
<evidence type="ECO:0008006" key="4">
    <source>
        <dbReference type="Google" id="ProtNLM"/>
    </source>
</evidence>
<keyword evidence="1" id="KW-0472">Membrane</keyword>
<evidence type="ECO:0000313" key="3">
    <source>
        <dbReference type="Proteomes" id="UP001321520"/>
    </source>
</evidence>
<keyword evidence="1" id="KW-0812">Transmembrane</keyword>
<dbReference type="RefSeq" id="WP_301414706.1">
    <property type="nucleotide sequence ID" value="NZ_CP098023.1"/>
</dbReference>
<accession>A0ABY9EC43</accession>
<keyword evidence="3" id="KW-1185">Reference proteome</keyword>
<evidence type="ECO:0000313" key="2">
    <source>
        <dbReference type="EMBL" id="WKD48920.1"/>
    </source>
</evidence>
<dbReference type="EMBL" id="CP098023">
    <property type="protein sequence ID" value="WKD48920.1"/>
    <property type="molecule type" value="Genomic_DNA"/>
</dbReference>
<sequence length="95" mass="10553">MDRTKMILSVAFIVSVVLNVGIFYMHSHSRDDFVVAMSKSMHLENEILQNIEIDNMELAKSALTESIGNKAAYVGICLEHECVSKSALAKLRAKP</sequence>
<name>A0ABY9EC43_9GAMM</name>
<protein>
    <recommendedName>
        <fullName evidence="4">TMhelix containing protein</fullName>
    </recommendedName>
</protein>
<gene>
    <name evidence="2" type="ORF">M8T91_13590</name>
</gene>
<reference evidence="2 3" key="1">
    <citation type="submission" date="2022-05" db="EMBL/GenBank/DDBJ databases">
        <title>Microbulbifer sp. nov., isolated from sponge.</title>
        <authorList>
            <person name="Gao L."/>
        </authorList>
    </citation>
    <scope>NUCLEOTIDE SEQUENCE [LARGE SCALE GENOMIC DNA]</scope>
    <source>
        <strain evidence="2 3">MI-G</strain>
    </source>
</reference>
<proteinExistence type="predicted"/>